<dbReference type="RefSeq" id="WP_188655839.1">
    <property type="nucleotide sequence ID" value="NZ_BMIN01000021.1"/>
</dbReference>
<feature type="region of interest" description="Disordered" evidence="1">
    <location>
        <begin position="214"/>
        <end position="238"/>
    </location>
</feature>
<keyword evidence="4" id="KW-1185">Reference proteome</keyword>
<evidence type="ECO:0000313" key="4">
    <source>
        <dbReference type="Proteomes" id="UP000642571"/>
    </source>
</evidence>
<dbReference type="SUPFAM" id="SSF56281">
    <property type="entry name" value="Metallo-hydrolase/oxidoreductase"/>
    <property type="match status" value="1"/>
</dbReference>
<dbReference type="PANTHER" id="PTHR42951:SF9">
    <property type="entry name" value="METAL-DEPENDENT HYDROLASE"/>
    <property type="match status" value="1"/>
</dbReference>
<organism evidence="3 4">
    <name type="scientific">Pontibacillus salipaludis</name>
    <dbReference type="NCBI Taxonomy" id="1697394"/>
    <lineage>
        <taxon>Bacteria</taxon>
        <taxon>Bacillati</taxon>
        <taxon>Bacillota</taxon>
        <taxon>Bacilli</taxon>
        <taxon>Bacillales</taxon>
        <taxon>Bacillaceae</taxon>
        <taxon>Pontibacillus</taxon>
    </lineage>
</organism>
<dbReference type="EMBL" id="BMIN01000021">
    <property type="protein sequence ID" value="GGD25939.1"/>
    <property type="molecule type" value="Genomic_DNA"/>
</dbReference>
<name>A0ABQ1QFF0_9BACI</name>
<accession>A0ABQ1QFF0</accession>
<dbReference type="Gene3D" id="3.60.15.10">
    <property type="entry name" value="Ribonuclease Z/Hydroxyacylglutathione hydrolase-like"/>
    <property type="match status" value="1"/>
</dbReference>
<dbReference type="Proteomes" id="UP000642571">
    <property type="component" value="Unassembled WGS sequence"/>
</dbReference>
<dbReference type="InterPro" id="IPR036866">
    <property type="entry name" value="RibonucZ/Hydroxyglut_hydro"/>
</dbReference>
<feature type="domain" description="Metallo-beta-lactamase" evidence="2">
    <location>
        <begin position="20"/>
        <end position="212"/>
    </location>
</feature>
<gene>
    <name evidence="3" type="ORF">GCM10011389_36850</name>
</gene>
<evidence type="ECO:0000256" key="1">
    <source>
        <dbReference type="SAM" id="MobiDB-lite"/>
    </source>
</evidence>
<proteinExistence type="predicted"/>
<dbReference type="InterPro" id="IPR050855">
    <property type="entry name" value="NDM-1-like"/>
</dbReference>
<protein>
    <submittedName>
        <fullName evidence="3">MBL fold metallo-hydrolase</fullName>
    </submittedName>
</protein>
<reference evidence="4" key="1">
    <citation type="journal article" date="2019" name="Int. J. Syst. Evol. Microbiol.">
        <title>The Global Catalogue of Microorganisms (GCM) 10K type strain sequencing project: providing services to taxonomists for standard genome sequencing and annotation.</title>
        <authorList>
            <consortium name="The Broad Institute Genomics Platform"/>
            <consortium name="The Broad Institute Genome Sequencing Center for Infectious Disease"/>
            <person name="Wu L."/>
            <person name="Ma J."/>
        </authorList>
    </citation>
    <scope>NUCLEOTIDE SEQUENCE [LARGE SCALE GENOMIC DNA]</scope>
    <source>
        <strain evidence="4">CGMCC 1.15353</strain>
    </source>
</reference>
<evidence type="ECO:0000313" key="3">
    <source>
        <dbReference type="EMBL" id="GGD25939.1"/>
    </source>
</evidence>
<dbReference type="SMART" id="SM00849">
    <property type="entry name" value="Lactamase_B"/>
    <property type="match status" value="1"/>
</dbReference>
<dbReference type="InterPro" id="IPR001279">
    <property type="entry name" value="Metallo-B-lactamas"/>
</dbReference>
<dbReference type="CDD" id="cd07721">
    <property type="entry name" value="yflN-like_MBL-fold"/>
    <property type="match status" value="1"/>
</dbReference>
<sequence>MRVTKENHIYQLTYMPNLFPVNCYLVEEEDHLILIDAALSTNQKAILKAASGIGKPIKKIVLTHVHSDHIGALDGLVAELQNVEVIIPKRELKILEGDLSLEEGEGANPIKGGVPKHVNTRPDRLLTEGDEVGSLVAIEAPGHTPGQMAYFDKRTNSLIAGDALQTRGGIAVAGDLRWTFPFPALATWNKEIALQTAEKLLSYHPTYLAVGHGNSIKDPSSDMKKAIQHAKRSLEKGK</sequence>
<evidence type="ECO:0000259" key="2">
    <source>
        <dbReference type="SMART" id="SM00849"/>
    </source>
</evidence>
<comment type="caution">
    <text evidence="3">The sequence shown here is derived from an EMBL/GenBank/DDBJ whole genome shotgun (WGS) entry which is preliminary data.</text>
</comment>
<dbReference type="Pfam" id="PF00753">
    <property type="entry name" value="Lactamase_B"/>
    <property type="match status" value="1"/>
</dbReference>
<dbReference type="PANTHER" id="PTHR42951">
    <property type="entry name" value="METALLO-BETA-LACTAMASE DOMAIN-CONTAINING"/>
    <property type="match status" value="1"/>
</dbReference>